<dbReference type="InterPro" id="IPR006684">
    <property type="entry name" value="YbgC/YbaW"/>
</dbReference>
<dbReference type="InterPro" id="IPR050563">
    <property type="entry name" value="4-hydroxybenzoyl-CoA_TE"/>
</dbReference>
<dbReference type="Proteomes" id="UP001210261">
    <property type="component" value="Unassembled WGS sequence"/>
</dbReference>
<evidence type="ECO:0000313" key="4">
    <source>
        <dbReference type="Proteomes" id="UP001210261"/>
    </source>
</evidence>
<gene>
    <name evidence="3" type="ORF">PF021_04450</name>
</gene>
<name>A0ABT4VE07_9HELI</name>
<dbReference type="InterPro" id="IPR008272">
    <property type="entry name" value="HB-CoA_thioesterase_AS"/>
</dbReference>
<dbReference type="RefSeq" id="WP_271021215.1">
    <property type="nucleotide sequence ID" value="NZ_JAQHXR010000002.1"/>
</dbReference>
<dbReference type="Pfam" id="PF13279">
    <property type="entry name" value="4HBT_2"/>
    <property type="match status" value="1"/>
</dbReference>
<dbReference type="PIRSF" id="PIRSF003230">
    <property type="entry name" value="YbgC"/>
    <property type="match status" value="1"/>
</dbReference>
<evidence type="ECO:0000256" key="1">
    <source>
        <dbReference type="ARBA" id="ARBA00005953"/>
    </source>
</evidence>
<proteinExistence type="inferred from homology"/>
<dbReference type="GO" id="GO:0016787">
    <property type="term" value="F:hydrolase activity"/>
    <property type="evidence" value="ECO:0007669"/>
    <property type="project" value="UniProtKB-KW"/>
</dbReference>
<dbReference type="PANTHER" id="PTHR31793:SF37">
    <property type="entry name" value="ACYL-COA THIOESTER HYDROLASE YBGC"/>
    <property type="match status" value="1"/>
</dbReference>
<dbReference type="PROSITE" id="PS01328">
    <property type="entry name" value="4HBCOA_THIOESTERASE"/>
    <property type="match status" value="1"/>
</dbReference>
<comment type="similarity">
    <text evidence="1">Belongs to the 4-hydroxybenzoyl-CoA thioesterase family.</text>
</comment>
<sequence length="126" mass="14479">MKVRVYYEDTDCGGIVYHSNYLKYCERARSEMFFKINSSPFQNGIGFVVKNMNIDFLATAKLGDLLEVKTQLLKIKNVSVELKQTIYLENTKIFEAQILLACIDSKTSKPTKIPQWANEVFQILGQ</sequence>
<comment type="caution">
    <text evidence="3">The sequence shown here is derived from an EMBL/GenBank/DDBJ whole genome shotgun (WGS) entry which is preliminary data.</text>
</comment>
<dbReference type="EMBL" id="JAQHXR010000002">
    <property type="protein sequence ID" value="MDA3968923.1"/>
    <property type="molecule type" value="Genomic_DNA"/>
</dbReference>
<dbReference type="NCBIfam" id="TIGR00051">
    <property type="entry name" value="YbgC/FadM family acyl-CoA thioesterase"/>
    <property type="match status" value="1"/>
</dbReference>
<keyword evidence="4" id="KW-1185">Reference proteome</keyword>
<reference evidence="3 4" key="1">
    <citation type="submission" date="2023-01" db="EMBL/GenBank/DDBJ databases">
        <title>Description of Helicobacter ibis sp. nov. isolated from faecal droppings of black-faced ibis (Theristicus melanopis).</title>
        <authorList>
            <person name="Lopez-Cantillo M."/>
            <person name="Vidal-Veuthey B."/>
            <person name="Mella A."/>
            <person name="De La Haba R."/>
            <person name="Collado L."/>
        </authorList>
    </citation>
    <scope>NUCLEOTIDE SEQUENCE [LARGE SCALE GENOMIC DNA]</scope>
    <source>
        <strain evidence="3 4">A82</strain>
    </source>
</reference>
<dbReference type="CDD" id="cd00586">
    <property type="entry name" value="4HBT"/>
    <property type="match status" value="1"/>
</dbReference>
<keyword evidence="2 3" id="KW-0378">Hydrolase</keyword>
<dbReference type="Gene3D" id="3.10.129.10">
    <property type="entry name" value="Hotdog Thioesterase"/>
    <property type="match status" value="1"/>
</dbReference>
<organism evidence="3 4">
    <name type="scientific">Helicobacter ibis</name>
    <dbReference type="NCBI Taxonomy" id="2962633"/>
    <lineage>
        <taxon>Bacteria</taxon>
        <taxon>Pseudomonadati</taxon>
        <taxon>Campylobacterota</taxon>
        <taxon>Epsilonproteobacteria</taxon>
        <taxon>Campylobacterales</taxon>
        <taxon>Helicobacteraceae</taxon>
        <taxon>Helicobacter</taxon>
    </lineage>
</organism>
<evidence type="ECO:0000313" key="3">
    <source>
        <dbReference type="EMBL" id="MDA3968923.1"/>
    </source>
</evidence>
<dbReference type="InterPro" id="IPR029069">
    <property type="entry name" value="HotDog_dom_sf"/>
</dbReference>
<dbReference type="SUPFAM" id="SSF54637">
    <property type="entry name" value="Thioesterase/thiol ester dehydrase-isomerase"/>
    <property type="match status" value="1"/>
</dbReference>
<dbReference type="EC" id="3.1.2.-" evidence="3"/>
<protein>
    <submittedName>
        <fullName evidence="3">YbgC/FadM family acyl-CoA thioesterase</fullName>
        <ecNumber evidence="3">3.1.2.-</ecNumber>
    </submittedName>
</protein>
<accession>A0ABT4VE07</accession>
<evidence type="ECO:0000256" key="2">
    <source>
        <dbReference type="ARBA" id="ARBA00022801"/>
    </source>
</evidence>
<dbReference type="PANTHER" id="PTHR31793">
    <property type="entry name" value="4-HYDROXYBENZOYL-COA THIOESTERASE FAMILY MEMBER"/>
    <property type="match status" value="1"/>
</dbReference>